<dbReference type="SUPFAM" id="SSF48264">
    <property type="entry name" value="Cytochrome P450"/>
    <property type="match status" value="1"/>
</dbReference>
<evidence type="ECO:0000256" key="7">
    <source>
        <dbReference type="ARBA" id="ARBA00023033"/>
    </source>
</evidence>
<dbReference type="EMBL" id="QLNT01000004">
    <property type="protein sequence ID" value="KAF3074772.1"/>
    <property type="molecule type" value="Genomic_DNA"/>
</dbReference>
<dbReference type="GO" id="GO:0020037">
    <property type="term" value="F:heme binding"/>
    <property type="evidence" value="ECO:0007669"/>
    <property type="project" value="InterPro"/>
</dbReference>
<dbReference type="GO" id="GO:0005506">
    <property type="term" value="F:iron ion binding"/>
    <property type="evidence" value="ECO:0007669"/>
    <property type="project" value="InterPro"/>
</dbReference>
<comment type="similarity">
    <text evidence="2">Belongs to the cytochrome P450 family.</text>
</comment>
<comment type="cofactor">
    <cofactor evidence="1">
        <name>heme</name>
        <dbReference type="ChEBI" id="CHEBI:30413"/>
    </cofactor>
</comment>
<dbReference type="AlphaFoldDB" id="A0A9P4XMW5"/>
<reference evidence="8 9" key="1">
    <citation type="submission" date="2018-06" db="EMBL/GenBank/DDBJ databases">
        <title>Genome analysis of cellulolytic fungus Trichoderma lentiforme CFAM-422.</title>
        <authorList>
            <person name="Steindorff A.S."/>
            <person name="Formighieri E.F."/>
            <person name="Midorikawa G.E.O."/>
            <person name="Tamietti M.S."/>
            <person name="Ramos E.Z."/>
            <person name="Silva A.S."/>
            <person name="Bon E.P.S."/>
            <person name="Mendes T.D."/>
            <person name="Damaso M.C.T."/>
            <person name="Favaro L.C.L."/>
        </authorList>
    </citation>
    <scope>NUCLEOTIDE SEQUENCE [LARGE SCALE GENOMIC DNA]</scope>
    <source>
        <strain evidence="8 9">CFAM-422</strain>
    </source>
</reference>
<keyword evidence="6" id="KW-0408">Iron</keyword>
<keyword evidence="4" id="KW-0479">Metal-binding</keyword>
<dbReference type="Gene3D" id="1.10.630.10">
    <property type="entry name" value="Cytochrome P450"/>
    <property type="match status" value="1"/>
</dbReference>
<evidence type="ECO:0000256" key="2">
    <source>
        <dbReference type="ARBA" id="ARBA00010617"/>
    </source>
</evidence>
<organism evidence="8 9">
    <name type="scientific">Trichoderma lentiforme</name>
    <dbReference type="NCBI Taxonomy" id="1567552"/>
    <lineage>
        <taxon>Eukaryota</taxon>
        <taxon>Fungi</taxon>
        <taxon>Dikarya</taxon>
        <taxon>Ascomycota</taxon>
        <taxon>Pezizomycotina</taxon>
        <taxon>Sordariomycetes</taxon>
        <taxon>Hypocreomycetidae</taxon>
        <taxon>Hypocreales</taxon>
        <taxon>Hypocreaceae</taxon>
        <taxon>Trichoderma</taxon>
    </lineage>
</organism>
<sequence>MTVALQSGATDLHLEFSYGKSACPGRFFAASELKVSLAHNLMKYDFKVPEGVEAKHRMLGASYYADLVATLPVRRRKNE</sequence>
<evidence type="ECO:0000256" key="5">
    <source>
        <dbReference type="ARBA" id="ARBA00023002"/>
    </source>
</evidence>
<dbReference type="Proteomes" id="UP000801864">
    <property type="component" value="Unassembled WGS sequence"/>
</dbReference>
<dbReference type="InterPro" id="IPR001128">
    <property type="entry name" value="Cyt_P450"/>
</dbReference>
<keyword evidence="9" id="KW-1185">Reference proteome</keyword>
<dbReference type="InterPro" id="IPR036396">
    <property type="entry name" value="Cyt_P450_sf"/>
</dbReference>
<evidence type="ECO:0000256" key="6">
    <source>
        <dbReference type="ARBA" id="ARBA00023004"/>
    </source>
</evidence>
<dbReference type="PANTHER" id="PTHR46206:SF2">
    <property type="entry name" value="CYTOCHROME P450 MONOOXYGENASE AUSG-RELATED"/>
    <property type="match status" value="1"/>
</dbReference>
<dbReference type="Pfam" id="PF00067">
    <property type="entry name" value="p450"/>
    <property type="match status" value="1"/>
</dbReference>
<keyword evidence="3" id="KW-0349">Heme</keyword>
<protein>
    <submittedName>
        <fullName evidence="8">Cytochrome P450 monooxygenase trt6</fullName>
    </submittedName>
</protein>
<evidence type="ECO:0000256" key="1">
    <source>
        <dbReference type="ARBA" id="ARBA00001971"/>
    </source>
</evidence>
<evidence type="ECO:0000256" key="4">
    <source>
        <dbReference type="ARBA" id="ARBA00022723"/>
    </source>
</evidence>
<proteinExistence type="inferred from homology"/>
<keyword evidence="7 8" id="KW-0503">Monooxygenase</keyword>
<dbReference type="PANTHER" id="PTHR46206">
    <property type="entry name" value="CYTOCHROME P450"/>
    <property type="match status" value="1"/>
</dbReference>
<keyword evidence="5" id="KW-0560">Oxidoreductase</keyword>
<dbReference type="GO" id="GO:0016705">
    <property type="term" value="F:oxidoreductase activity, acting on paired donors, with incorporation or reduction of molecular oxygen"/>
    <property type="evidence" value="ECO:0007669"/>
    <property type="project" value="InterPro"/>
</dbReference>
<accession>A0A9P4XMW5</accession>
<gene>
    <name evidence="8" type="ORF">CFAM422_003053</name>
</gene>
<evidence type="ECO:0000256" key="3">
    <source>
        <dbReference type="ARBA" id="ARBA00022617"/>
    </source>
</evidence>
<dbReference type="GO" id="GO:0004497">
    <property type="term" value="F:monooxygenase activity"/>
    <property type="evidence" value="ECO:0007669"/>
    <property type="project" value="UniProtKB-KW"/>
</dbReference>
<evidence type="ECO:0000313" key="8">
    <source>
        <dbReference type="EMBL" id="KAF3074772.1"/>
    </source>
</evidence>
<evidence type="ECO:0000313" key="9">
    <source>
        <dbReference type="Proteomes" id="UP000801864"/>
    </source>
</evidence>
<name>A0A9P4XMW5_9HYPO</name>
<comment type="caution">
    <text evidence="8">The sequence shown here is derived from an EMBL/GenBank/DDBJ whole genome shotgun (WGS) entry which is preliminary data.</text>
</comment>